<dbReference type="AlphaFoldDB" id="A0A151JTP2"/>
<evidence type="ECO:0000313" key="3">
    <source>
        <dbReference type="Proteomes" id="UP000078541"/>
    </source>
</evidence>
<accession>A0A151JTP2</accession>
<organism evidence="2 3">
    <name type="scientific">Trachymyrmex septentrionalis</name>
    <dbReference type="NCBI Taxonomy" id="34720"/>
    <lineage>
        <taxon>Eukaryota</taxon>
        <taxon>Metazoa</taxon>
        <taxon>Ecdysozoa</taxon>
        <taxon>Arthropoda</taxon>
        <taxon>Hexapoda</taxon>
        <taxon>Insecta</taxon>
        <taxon>Pterygota</taxon>
        <taxon>Neoptera</taxon>
        <taxon>Endopterygota</taxon>
        <taxon>Hymenoptera</taxon>
        <taxon>Apocrita</taxon>
        <taxon>Aculeata</taxon>
        <taxon>Formicoidea</taxon>
        <taxon>Formicidae</taxon>
        <taxon>Myrmicinae</taxon>
        <taxon>Trachymyrmex</taxon>
    </lineage>
</organism>
<dbReference type="EMBL" id="KQ981944">
    <property type="protein sequence ID" value="KYN32660.1"/>
    <property type="molecule type" value="Genomic_DNA"/>
</dbReference>
<name>A0A151JTP2_9HYME</name>
<evidence type="ECO:0000313" key="2">
    <source>
        <dbReference type="EMBL" id="KYN32660.1"/>
    </source>
</evidence>
<protein>
    <submittedName>
        <fullName evidence="2">Uncharacterized protein</fullName>
    </submittedName>
</protein>
<gene>
    <name evidence="2" type="ORF">ALC56_13028</name>
</gene>
<reference evidence="2 3" key="1">
    <citation type="submission" date="2016-03" db="EMBL/GenBank/DDBJ databases">
        <title>Trachymyrmex septentrionalis WGS genome.</title>
        <authorList>
            <person name="Nygaard S."/>
            <person name="Hu H."/>
            <person name="Boomsma J."/>
            <person name="Zhang G."/>
        </authorList>
    </citation>
    <scope>NUCLEOTIDE SEQUENCE [LARGE SCALE GENOMIC DNA]</scope>
    <source>
        <strain evidence="2">Tsep2-gDNA-1</strain>
        <tissue evidence="2">Whole body</tissue>
    </source>
</reference>
<evidence type="ECO:0000256" key="1">
    <source>
        <dbReference type="SAM" id="MobiDB-lite"/>
    </source>
</evidence>
<dbReference type="Proteomes" id="UP000078541">
    <property type="component" value="Unassembled WGS sequence"/>
</dbReference>
<sequence>MLGSAVVPGGIRDSTSPMSMHRRVGRDAISQTLTLRRVEKIHLATVDTVHQLYVTQHTLKPKRILKIEDYQLKIRIQPVGTKRIKEMIIWSFFFGTSKIPLLNEGKRNLIHPLKIFC</sequence>
<proteinExistence type="predicted"/>
<keyword evidence="3" id="KW-1185">Reference proteome</keyword>
<feature type="region of interest" description="Disordered" evidence="1">
    <location>
        <begin position="1"/>
        <end position="21"/>
    </location>
</feature>